<dbReference type="PANTHER" id="PTHR31707">
    <property type="entry name" value="PECTINESTERASE"/>
    <property type="match status" value="1"/>
</dbReference>
<evidence type="ECO:0000256" key="5">
    <source>
        <dbReference type="ARBA" id="ARBA00022512"/>
    </source>
</evidence>
<evidence type="ECO:0000256" key="4">
    <source>
        <dbReference type="ARBA" id="ARBA00007786"/>
    </source>
</evidence>
<keyword evidence="6 8" id="KW-0378">Hydrolase</keyword>
<dbReference type="CDD" id="cd15798">
    <property type="entry name" value="PMEI-like_3"/>
    <property type="match status" value="1"/>
</dbReference>
<dbReference type="InterPro" id="IPR018040">
    <property type="entry name" value="Pectinesterase_Tyr_AS"/>
</dbReference>
<accession>A0ABP0XSU5</accession>
<evidence type="ECO:0000259" key="9">
    <source>
        <dbReference type="SMART" id="SM00856"/>
    </source>
</evidence>
<comment type="similarity">
    <text evidence="4">In the C-terminal section; belongs to the pectinesterase family.</text>
</comment>
<dbReference type="SUPFAM" id="SSF101148">
    <property type="entry name" value="Plant invertase/pectin methylesterase inhibitor"/>
    <property type="match status" value="1"/>
</dbReference>
<protein>
    <recommendedName>
        <fullName evidence="8">Pectinesterase</fullName>
        <ecNumber evidence="8">3.1.1.11</ecNumber>
    </recommendedName>
</protein>
<comment type="subcellular location">
    <subcellularLocation>
        <location evidence="1 8">Secreted</location>
        <location evidence="1 8">Cell wall</location>
    </subcellularLocation>
</comment>
<dbReference type="Gene3D" id="1.20.140.40">
    <property type="entry name" value="Invertase/pectin methylesterase inhibitor family protein"/>
    <property type="match status" value="1"/>
</dbReference>
<dbReference type="Pfam" id="PF01095">
    <property type="entry name" value="Pectinesterase"/>
    <property type="match status" value="1"/>
</dbReference>
<evidence type="ECO:0000256" key="1">
    <source>
        <dbReference type="ARBA" id="ARBA00004191"/>
    </source>
</evidence>
<dbReference type="Gene3D" id="2.160.20.10">
    <property type="entry name" value="Single-stranded right-handed beta-helix, Pectin lyase-like"/>
    <property type="match status" value="1"/>
</dbReference>
<keyword evidence="8" id="KW-0964">Secreted</keyword>
<dbReference type="InterPro" id="IPR035513">
    <property type="entry name" value="Invertase/methylesterase_inhib"/>
</dbReference>
<dbReference type="EC" id="3.1.1.11" evidence="8"/>
<dbReference type="NCBIfam" id="TIGR01614">
    <property type="entry name" value="PME_inhib"/>
    <property type="match status" value="1"/>
</dbReference>
<evidence type="ECO:0000313" key="11">
    <source>
        <dbReference type="Proteomes" id="UP001642487"/>
    </source>
</evidence>
<comment type="function">
    <text evidence="8">Acts in the modification of cell walls via demethylesterification of cell wall pectin.</text>
</comment>
<evidence type="ECO:0000256" key="7">
    <source>
        <dbReference type="ARBA" id="ARBA00023085"/>
    </source>
</evidence>
<gene>
    <name evidence="10" type="ORF">CITCOLO1_LOCUS1417</name>
</gene>
<organism evidence="10 11">
    <name type="scientific">Citrullus colocynthis</name>
    <name type="common">colocynth</name>
    <dbReference type="NCBI Taxonomy" id="252529"/>
    <lineage>
        <taxon>Eukaryota</taxon>
        <taxon>Viridiplantae</taxon>
        <taxon>Streptophyta</taxon>
        <taxon>Embryophyta</taxon>
        <taxon>Tracheophyta</taxon>
        <taxon>Spermatophyta</taxon>
        <taxon>Magnoliopsida</taxon>
        <taxon>eudicotyledons</taxon>
        <taxon>Gunneridae</taxon>
        <taxon>Pentapetalae</taxon>
        <taxon>rosids</taxon>
        <taxon>fabids</taxon>
        <taxon>Cucurbitales</taxon>
        <taxon>Cucurbitaceae</taxon>
        <taxon>Benincaseae</taxon>
        <taxon>Citrullus</taxon>
    </lineage>
</organism>
<dbReference type="SMART" id="SM00856">
    <property type="entry name" value="PMEI"/>
    <property type="match status" value="1"/>
</dbReference>
<reference evidence="10 11" key="1">
    <citation type="submission" date="2024-03" db="EMBL/GenBank/DDBJ databases">
        <authorList>
            <person name="Gkanogiannis A."/>
            <person name="Becerra Lopez-Lavalle L."/>
        </authorList>
    </citation>
    <scope>NUCLEOTIDE SEQUENCE [LARGE SCALE GENOMIC DNA]</scope>
</reference>
<evidence type="ECO:0000256" key="8">
    <source>
        <dbReference type="RuleBase" id="RU000589"/>
    </source>
</evidence>
<dbReference type="InterPro" id="IPR000070">
    <property type="entry name" value="Pectinesterase_cat"/>
</dbReference>
<dbReference type="InterPro" id="IPR012334">
    <property type="entry name" value="Pectin_lyas_fold"/>
</dbReference>
<proteinExistence type="inferred from homology"/>
<feature type="domain" description="Pectinesterase inhibitor" evidence="9">
    <location>
        <begin position="34"/>
        <end position="193"/>
    </location>
</feature>
<dbReference type="InterPro" id="IPR006501">
    <property type="entry name" value="Pectinesterase_inhib_dom"/>
</dbReference>
<name>A0ABP0XSU5_9ROSI</name>
<feature type="signal peptide" evidence="8">
    <location>
        <begin position="1"/>
        <end position="24"/>
    </location>
</feature>
<dbReference type="Pfam" id="PF04043">
    <property type="entry name" value="PMEI"/>
    <property type="match status" value="1"/>
</dbReference>
<dbReference type="PROSITE" id="PS00800">
    <property type="entry name" value="PECTINESTERASE_1"/>
    <property type="match status" value="1"/>
</dbReference>
<dbReference type="SUPFAM" id="SSF51126">
    <property type="entry name" value="Pectin lyase-like"/>
    <property type="match status" value="1"/>
</dbReference>
<keyword evidence="8" id="KW-0961">Cell wall biogenesis/degradation</keyword>
<feature type="chain" id="PRO_5044968498" description="Pectinesterase" evidence="8">
    <location>
        <begin position="25"/>
        <end position="355"/>
    </location>
</feature>
<evidence type="ECO:0000256" key="3">
    <source>
        <dbReference type="ARBA" id="ARBA00006027"/>
    </source>
</evidence>
<evidence type="ECO:0000256" key="6">
    <source>
        <dbReference type="ARBA" id="ARBA00022801"/>
    </source>
</evidence>
<dbReference type="EMBL" id="OZ021735">
    <property type="protein sequence ID" value="CAK9309818.1"/>
    <property type="molecule type" value="Genomic_DNA"/>
</dbReference>
<keyword evidence="7 8" id="KW-0063">Aspartyl esterase</keyword>
<evidence type="ECO:0000256" key="2">
    <source>
        <dbReference type="ARBA" id="ARBA00005184"/>
    </source>
</evidence>
<keyword evidence="5 8" id="KW-0134">Cell wall</keyword>
<dbReference type="Proteomes" id="UP001642487">
    <property type="component" value="Chromosome 1"/>
</dbReference>
<keyword evidence="8" id="KW-0732">Signal</keyword>
<dbReference type="InterPro" id="IPR011050">
    <property type="entry name" value="Pectin_lyase_fold/virulence"/>
</dbReference>
<comment type="pathway">
    <text evidence="2 8">Glycan metabolism; pectin degradation; 2-dehydro-3-deoxy-D-gluconate from pectin: step 1/5.</text>
</comment>
<comment type="similarity">
    <text evidence="3">In the N-terminal section; belongs to the PMEI family.</text>
</comment>
<comment type="catalytic activity">
    <reaction evidence="8">
        <text>[(1-&gt;4)-alpha-D-galacturonosyl methyl ester](n) + n H2O = [(1-&gt;4)-alpha-D-galacturonosyl](n) + n methanol + n H(+)</text>
        <dbReference type="Rhea" id="RHEA:22380"/>
        <dbReference type="Rhea" id="RHEA-COMP:14570"/>
        <dbReference type="Rhea" id="RHEA-COMP:14573"/>
        <dbReference type="ChEBI" id="CHEBI:15377"/>
        <dbReference type="ChEBI" id="CHEBI:15378"/>
        <dbReference type="ChEBI" id="CHEBI:17790"/>
        <dbReference type="ChEBI" id="CHEBI:140522"/>
        <dbReference type="ChEBI" id="CHEBI:140523"/>
        <dbReference type="EC" id="3.1.1.11"/>
    </reaction>
</comment>
<keyword evidence="11" id="KW-1185">Reference proteome</keyword>
<sequence length="355" mass="39278">MENTKLSLPLFAALLLTNAIVVLANSNENSDMNNNLSVIENSCAITLYPQLCQSTIYSIVGTSNLLSLKDIVEVSLSVAVDAAKHNYKNINKLWMSLNDVSKRDKIALRDCVETTDRAIYELHKAVEDLREYPNKKSLTLYADDLKTFLSSAITNQETCLEGLSHEKTEKRVLKLIESTHIHVTKLCSNTLALVKKLTHTDFTNQQTNKMTSDHPTIVLFSHHVDQEEGENRGIREDLEDGIKWPEWMASRDRRLLESSYEATADVVVAADGSGNYKTVSEAVAAAPSKSSKRYVIRIKGGVYKENVDVPSSKTNIMFWGDGRSNTIITASRSVGGGSTTFNSATVGNTAQPQLF</sequence>
<evidence type="ECO:0000313" key="10">
    <source>
        <dbReference type="EMBL" id="CAK9309818.1"/>
    </source>
</evidence>